<keyword evidence="6" id="KW-1185">Reference proteome</keyword>
<evidence type="ECO:0000259" key="4">
    <source>
        <dbReference type="PROSITE" id="PS01124"/>
    </source>
</evidence>
<evidence type="ECO:0000256" key="2">
    <source>
        <dbReference type="ARBA" id="ARBA00023125"/>
    </source>
</evidence>
<dbReference type="PANTHER" id="PTHR47504:SF2">
    <property type="entry name" value="REGULATORY PROTEIN SOXS"/>
    <property type="match status" value="1"/>
</dbReference>
<dbReference type="Proteomes" id="UP000430368">
    <property type="component" value="Chromosome"/>
</dbReference>
<keyword evidence="1" id="KW-0805">Transcription regulation</keyword>
<keyword evidence="2" id="KW-0238">DNA-binding</keyword>
<dbReference type="InterPro" id="IPR018060">
    <property type="entry name" value="HTH_AraC"/>
</dbReference>
<name>A0ABX6GU98_9GAMM</name>
<dbReference type="PROSITE" id="PS01124">
    <property type="entry name" value="HTH_ARAC_FAMILY_2"/>
    <property type="match status" value="1"/>
</dbReference>
<accession>A0ABX6GU98</accession>
<sequence>MIKTEDIIEEITLWIDSNIHKPLRIEDVASRAGYSKWHLQRIFSQVQKISIGKYIREKRLALAEKELVETNAPIIDIVCKYGFDSQQTFTRVFSRNYKLPPSKYRDMKRMQG</sequence>
<dbReference type="InterPro" id="IPR020449">
    <property type="entry name" value="Tscrpt_reg_AraC-type_HTH"/>
</dbReference>
<keyword evidence="3" id="KW-0804">Transcription</keyword>
<evidence type="ECO:0000313" key="5">
    <source>
        <dbReference type="EMBL" id="QHA89844.1"/>
    </source>
</evidence>
<evidence type="ECO:0000256" key="1">
    <source>
        <dbReference type="ARBA" id="ARBA00023015"/>
    </source>
</evidence>
<gene>
    <name evidence="5" type="ORF">FO014_05290</name>
</gene>
<organism evidence="5 6">
    <name type="scientific">Serratia rhizosphaerae</name>
    <dbReference type="NCBI Taxonomy" id="2597702"/>
    <lineage>
        <taxon>Bacteria</taxon>
        <taxon>Pseudomonadati</taxon>
        <taxon>Pseudomonadota</taxon>
        <taxon>Gammaproteobacteria</taxon>
        <taxon>Enterobacterales</taxon>
        <taxon>Yersiniaceae</taxon>
        <taxon>Serratia</taxon>
    </lineage>
</organism>
<protein>
    <submittedName>
        <fullName evidence="5">Helix-turn-helix domain-containing protein</fullName>
    </submittedName>
</protein>
<dbReference type="InterPro" id="IPR009057">
    <property type="entry name" value="Homeodomain-like_sf"/>
</dbReference>
<evidence type="ECO:0000313" key="6">
    <source>
        <dbReference type="Proteomes" id="UP000430368"/>
    </source>
</evidence>
<feature type="domain" description="HTH araC/xylS-type" evidence="4">
    <location>
        <begin position="9"/>
        <end position="107"/>
    </location>
</feature>
<dbReference type="PRINTS" id="PR00032">
    <property type="entry name" value="HTHARAC"/>
</dbReference>
<reference evidence="5 6" key="1">
    <citation type="submission" date="2019-07" db="EMBL/GenBank/DDBJ databases">
        <title>Serratia dokdonensis sp. nov., an elicitor of systemic resistance in Nicotiana Tabacum.</title>
        <authorList>
            <person name="Son J.-S."/>
            <person name="Hwang Y.-J."/>
            <person name="Lee S.-Y."/>
            <person name="Ghim S.-Y."/>
        </authorList>
    </citation>
    <scope>NUCLEOTIDE SEQUENCE [LARGE SCALE GENOMIC DNA]</scope>
    <source>
        <strain evidence="5 6">KUDC3025</strain>
    </source>
</reference>
<dbReference type="Pfam" id="PF12833">
    <property type="entry name" value="HTH_18"/>
    <property type="match status" value="1"/>
</dbReference>
<dbReference type="PANTHER" id="PTHR47504">
    <property type="entry name" value="RIGHT ORIGIN-BINDING PROTEIN"/>
    <property type="match status" value="1"/>
</dbReference>
<dbReference type="SUPFAM" id="SSF46689">
    <property type="entry name" value="Homeodomain-like"/>
    <property type="match status" value="2"/>
</dbReference>
<dbReference type="RefSeq" id="WP_160031358.1">
    <property type="nucleotide sequence ID" value="NZ_CP041764.1"/>
</dbReference>
<proteinExistence type="predicted"/>
<evidence type="ECO:0000256" key="3">
    <source>
        <dbReference type="ARBA" id="ARBA00023163"/>
    </source>
</evidence>
<dbReference type="EMBL" id="CP041764">
    <property type="protein sequence ID" value="QHA89844.1"/>
    <property type="molecule type" value="Genomic_DNA"/>
</dbReference>
<dbReference type="Gene3D" id="1.10.10.60">
    <property type="entry name" value="Homeodomain-like"/>
    <property type="match status" value="2"/>
</dbReference>
<dbReference type="InterPro" id="IPR050959">
    <property type="entry name" value="MarA-like"/>
</dbReference>
<dbReference type="SMART" id="SM00342">
    <property type="entry name" value="HTH_ARAC"/>
    <property type="match status" value="1"/>
</dbReference>